<organism evidence="1 2">
    <name type="scientific">Fulvivirga kasyanovii</name>
    <dbReference type="NCBI Taxonomy" id="396812"/>
    <lineage>
        <taxon>Bacteria</taxon>
        <taxon>Pseudomonadati</taxon>
        <taxon>Bacteroidota</taxon>
        <taxon>Cytophagia</taxon>
        <taxon>Cytophagales</taxon>
        <taxon>Fulvivirgaceae</taxon>
        <taxon>Fulvivirga</taxon>
    </lineage>
</organism>
<sequence length="94" mass="11369">MNGQFGTKELSAKEELRWKTEIFDTKMNPREWMARFGHNILVGDYRVYKYQDKDFGNWIYAAFEALVNEGLEALWKEFLTETEIEEVREQYNNF</sequence>
<dbReference type="Proteomes" id="UP000798808">
    <property type="component" value="Unassembled WGS sequence"/>
</dbReference>
<dbReference type="RefSeq" id="WP_155168691.1">
    <property type="nucleotide sequence ID" value="NZ_BAAAFL010000043.1"/>
</dbReference>
<accession>A0ABW9RJF0</accession>
<proteinExistence type="predicted"/>
<keyword evidence="2" id="KW-1185">Reference proteome</keyword>
<name>A0ABW9RJF0_9BACT</name>
<gene>
    <name evidence="1" type="ORF">E1163_01170</name>
</gene>
<comment type="caution">
    <text evidence="1">The sequence shown here is derived from an EMBL/GenBank/DDBJ whole genome shotgun (WGS) entry which is preliminary data.</text>
</comment>
<evidence type="ECO:0000313" key="1">
    <source>
        <dbReference type="EMBL" id="MTI23553.1"/>
    </source>
</evidence>
<evidence type="ECO:0000313" key="2">
    <source>
        <dbReference type="Proteomes" id="UP000798808"/>
    </source>
</evidence>
<dbReference type="EMBL" id="SMLW01000232">
    <property type="protein sequence ID" value="MTI23553.1"/>
    <property type="molecule type" value="Genomic_DNA"/>
</dbReference>
<reference evidence="1 2" key="1">
    <citation type="submission" date="2019-02" db="EMBL/GenBank/DDBJ databases">
        <authorList>
            <person name="Goldberg S.R."/>
            <person name="Haltli B.A."/>
            <person name="Correa H."/>
            <person name="Russell K.G."/>
        </authorList>
    </citation>
    <scope>NUCLEOTIDE SEQUENCE [LARGE SCALE GENOMIC DNA]</scope>
    <source>
        <strain evidence="1 2">JCM 16186</strain>
    </source>
</reference>
<protein>
    <submittedName>
        <fullName evidence="1">Uncharacterized protein</fullName>
    </submittedName>
</protein>